<dbReference type="InterPro" id="IPR015422">
    <property type="entry name" value="PyrdxlP-dep_Trfase_small"/>
</dbReference>
<dbReference type="GO" id="GO:0047804">
    <property type="term" value="F:cysteine-S-conjugate beta-lyase activity"/>
    <property type="evidence" value="ECO:0007669"/>
    <property type="project" value="UniProtKB-EC"/>
</dbReference>
<dbReference type="GO" id="GO:0008483">
    <property type="term" value="F:transaminase activity"/>
    <property type="evidence" value="ECO:0007669"/>
    <property type="project" value="UniProtKB-KW"/>
</dbReference>
<feature type="domain" description="Aminotransferase class I/classII large" evidence="6">
    <location>
        <begin position="46"/>
        <end position="410"/>
    </location>
</feature>
<dbReference type="Pfam" id="PF00155">
    <property type="entry name" value="Aminotran_1_2"/>
    <property type="match status" value="1"/>
</dbReference>
<protein>
    <recommendedName>
        <fullName evidence="2">cysteine-S-conjugate beta-lyase</fullName>
        <ecNumber evidence="2">4.4.1.13</ecNumber>
    </recommendedName>
</protein>
<evidence type="ECO:0000256" key="5">
    <source>
        <dbReference type="ARBA" id="ARBA00037974"/>
    </source>
</evidence>
<reference evidence="7" key="1">
    <citation type="submission" date="2023-04" db="EMBL/GenBank/DDBJ databases">
        <title>Genomic diversity of scab-causing Streptomyces spp. in the province of Quebec, Canada.</title>
        <authorList>
            <person name="Biessy A."/>
            <person name="Cadieux M."/>
            <person name="Ciotola M."/>
            <person name="Filion M."/>
        </authorList>
    </citation>
    <scope>NUCLEOTIDE SEQUENCE</scope>
    <source>
        <strain evidence="7">B21-115</strain>
    </source>
</reference>
<evidence type="ECO:0000256" key="1">
    <source>
        <dbReference type="ARBA" id="ARBA00001933"/>
    </source>
</evidence>
<accession>A0ABU8B0K4</accession>
<organism evidence="7 8">
    <name type="scientific">Streptomyces bottropensis</name>
    <dbReference type="NCBI Taxonomy" id="42235"/>
    <lineage>
        <taxon>Bacteria</taxon>
        <taxon>Bacillati</taxon>
        <taxon>Actinomycetota</taxon>
        <taxon>Actinomycetes</taxon>
        <taxon>Kitasatosporales</taxon>
        <taxon>Streptomycetaceae</taxon>
        <taxon>Streptomyces</taxon>
    </lineage>
</organism>
<evidence type="ECO:0000256" key="3">
    <source>
        <dbReference type="ARBA" id="ARBA00022898"/>
    </source>
</evidence>
<dbReference type="InterPro" id="IPR015424">
    <property type="entry name" value="PyrdxlP-dep_Trfase"/>
</dbReference>
<keyword evidence="3" id="KW-0663">Pyridoxal phosphate</keyword>
<dbReference type="EMBL" id="JARULZ010000003">
    <property type="protein sequence ID" value="MEH0639358.1"/>
    <property type="molecule type" value="Genomic_DNA"/>
</dbReference>
<keyword evidence="8" id="KW-1185">Reference proteome</keyword>
<evidence type="ECO:0000259" key="6">
    <source>
        <dbReference type="Pfam" id="PF00155"/>
    </source>
</evidence>
<sequence length="428" mass="45863">MLKMTAADGHGPADPGAELANPLEVLSLEQLRERKSMKWRTHPTDVLPLWVAEMDVPLAEAVADALREAIASGDTGYPAGTDFAESLAGFAVRRWNWDGVAIDRSALIPDVMMGAVQVLRLITEPGDPVVVNSPVYAPFYAFIAHDDRRVVEAPLGRDLRIDLDTLEDTFRRTRERSGRGAIAYLLSNPHNPTGTVHTSEELCAVAELARRYGVRVVADEIHAPLVLRGARFTPYLSVPGAEDAFSLMSATKGWNLAGIKAALALAGPEAAGDLRRMPEEVHHGASYLGVIAHAAAYRHGDRWLDALLAGLDANRALLADLVAEHLPGIGYTEPEGTYLAWLDCRSLGLDAEQGATDLAVVSDLAGPARLFLDHAGVALSSGHIFGTGGAGHVRLNFATSRSILTEAVTRMGRAAAALHTRYDDHPHG</sequence>
<comment type="similarity">
    <text evidence="5">Belongs to the class-II pyridoxal-phosphate-dependent aminotransferase family. MalY/PatB cystathionine beta-lyase subfamily.</text>
</comment>
<dbReference type="Gene3D" id="3.90.1150.10">
    <property type="entry name" value="Aspartate Aminotransferase, domain 1"/>
    <property type="match status" value="1"/>
</dbReference>
<comment type="caution">
    <text evidence="7">The sequence shown here is derived from an EMBL/GenBank/DDBJ whole genome shotgun (WGS) entry which is preliminary data.</text>
</comment>
<name>A0ABU8B0K4_9ACTN</name>
<gene>
    <name evidence="7" type="ORF">QBA35_40095</name>
</gene>
<dbReference type="SUPFAM" id="SSF53383">
    <property type="entry name" value="PLP-dependent transferases"/>
    <property type="match status" value="1"/>
</dbReference>
<evidence type="ECO:0000313" key="7">
    <source>
        <dbReference type="EMBL" id="MEH0639358.1"/>
    </source>
</evidence>
<comment type="cofactor">
    <cofactor evidence="1">
        <name>pyridoxal 5'-phosphate</name>
        <dbReference type="ChEBI" id="CHEBI:597326"/>
    </cofactor>
</comment>
<dbReference type="PANTHER" id="PTHR43525">
    <property type="entry name" value="PROTEIN MALY"/>
    <property type="match status" value="1"/>
</dbReference>
<evidence type="ECO:0000313" key="8">
    <source>
        <dbReference type="Proteomes" id="UP001310290"/>
    </source>
</evidence>
<dbReference type="PANTHER" id="PTHR43525:SF2">
    <property type="entry name" value="CYSTATHIONINE BETA-LYASE-RELATED"/>
    <property type="match status" value="1"/>
</dbReference>
<keyword evidence="7" id="KW-0032">Aminotransferase</keyword>
<dbReference type="InterPro" id="IPR051798">
    <property type="entry name" value="Class-II_PLP-Dep_Aminotrans"/>
</dbReference>
<dbReference type="Gene3D" id="3.40.640.10">
    <property type="entry name" value="Type I PLP-dependent aspartate aminotransferase-like (Major domain)"/>
    <property type="match status" value="1"/>
</dbReference>
<dbReference type="InterPro" id="IPR015421">
    <property type="entry name" value="PyrdxlP-dep_Trfase_major"/>
</dbReference>
<dbReference type="Proteomes" id="UP001310290">
    <property type="component" value="Unassembled WGS sequence"/>
</dbReference>
<keyword evidence="4 7" id="KW-0456">Lyase</keyword>
<keyword evidence="7" id="KW-0808">Transferase</keyword>
<proteinExistence type="inferred from homology"/>
<dbReference type="InterPro" id="IPR004839">
    <property type="entry name" value="Aminotransferase_I/II_large"/>
</dbReference>
<evidence type="ECO:0000256" key="2">
    <source>
        <dbReference type="ARBA" id="ARBA00012224"/>
    </source>
</evidence>
<dbReference type="RefSeq" id="WP_334661854.1">
    <property type="nucleotide sequence ID" value="NZ_JARULZ010000003.1"/>
</dbReference>
<dbReference type="CDD" id="cd00609">
    <property type="entry name" value="AAT_like"/>
    <property type="match status" value="1"/>
</dbReference>
<evidence type="ECO:0000256" key="4">
    <source>
        <dbReference type="ARBA" id="ARBA00023239"/>
    </source>
</evidence>
<dbReference type="EC" id="4.4.1.13" evidence="2"/>